<dbReference type="SUPFAM" id="SSF52058">
    <property type="entry name" value="L domain-like"/>
    <property type="match status" value="1"/>
</dbReference>
<evidence type="ECO:0000313" key="3">
    <source>
        <dbReference type="EMBL" id="GAN09408.1"/>
    </source>
</evidence>
<proteinExistence type="predicted"/>
<dbReference type="GO" id="GO:0005737">
    <property type="term" value="C:cytoplasm"/>
    <property type="evidence" value="ECO:0007669"/>
    <property type="project" value="TreeGrafter"/>
</dbReference>
<dbReference type="PROSITE" id="PS51450">
    <property type="entry name" value="LRR"/>
    <property type="match status" value="3"/>
</dbReference>
<dbReference type="EMBL" id="DF836555">
    <property type="protein sequence ID" value="GAN09408.1"/>
    <property type="molecule type" value="Genomic_DNA"/>
</dbReference>
<evidence type="ECO:0000256" key="1">
    <source>
        <dbReference type="ARBA" id="ARBA00022614"/>
    </source>
</evidence>
<dbReference type="Proteomes" id="UP000053815">
    <property type="component" value="Unassembled WGS sequence"/>
</dbReference>
<dbReference type="InterPro" id="IPR001611">
    <property type="entry name" value="Leu-rich_rpt"/>
</dbReference>
<dbReference type="SMART" id="SM00365">
    <property type="entry name" value="LRR_SD22"/>
    <property type="match status" value="2"/>
</dbReference>
<organism evidence="3">
    <name type="scientific">Mucor ambiguus</name>
    <dbReference type="NCBI Taxonomy" id="91626"/>
    <lineage>
        <taxon>Eukaryota</taxon>
        <taxon>Fungi</taxon>
        <taxon>Fungi incertae sedis</taxon>
        <taxon>Mucoromycota</taxon>
        <taxon>Mucoromycotina</taxon>
        <taxon>Mucoromycetes</taxon>
        <taxon>Mucorales</taxon>
        <taxon>Mucorineae</taxon>
        <taxon>Mucoraceae</taxon>
        <taxon>Mucor</taxon>
    </lineage>
</organism>
<dbReference type="Gene3D" id="3.80.10.10">
    <property type="entry name" value="Ribonuclease Inhibitor"/>
    <property type="match status" value="1"/>
</dbReference>
<dbReference type="STRING" id="91626.A0A0C9N4A2"/>
<evidence type="ECO:0000313" key="4">
    <source>
        <dbReference type="Proteomes" id="UP000053815"/>
    </source>
</evidence>
<keyword evidence="4" id="KW-1185">Reference proteome</keyword>
<reference evidence="3" key="1">
    <citation type="submission" date="2014-09" db="EMBL/GenBank/DDBJ databases">
        <title>Draft genome sequence of an oleaginous Mucoromycotina fungus Mucor ambiguus NBRC6742.</title>
        <authorList>
            <person name="Takeda I."/>
            <person name="Yamane N."/>
            <person name="Morita T."/>
            <person name="Tamano K."/>
            <person name="Machida M."/>
            <person name="Baker S."/>
            <person name="Koike H."/>
        </authorList>
    </citation>
    <scope>NUCLEOTIDE SEQUENCE</scope>
    <source>
        <strain evidence="3">NBRC 6742</strain>
    </source>
</reference>
<dbReference type="OrthoDB" id="660555at2759"/>
<accession>A0A0C9N4A2</accession>
<dbReference type="PANTHER" id="PTHR48051">
    <property type="match status" value="1"/>
</dbReference>
<dbReference type="Pfam" id="PF13855">
    <property type="entry name" value="LRR_8"/>
    <property type="match status" value="1"/>
</dbReference>
<dbReference type="PRINTS" id="PR00019">
    <property type="entry name" value="LEURICHRPT"/>
</dbReference>
<dbReference type="InterPro" id="IPR032675">
    <property type="entry name" value="LRR_dom_sf"/>
</dbReference>
<dbReference type="InterPro" id="IPR050216">
    <property type="entry name" value="LRR_domain-containing"/>
</dbReference>
<sequence length="521" mass="59764">MDKDTEIREYEPTDQAQFQQFYMEMQSKKRTSRVLHALKQRSSARRTWQAGLVAELLLWSAGVSVLWFKWISQEYDAELQKTCQHMATELAKIRKSEKSNAWIMTKQGNIIGTVALKYESGEGKIGYLTGIDPQIRLLLLKNAFRFGRTINIDVVSKWKDDMKWSESALSLDQFPMHCLFSPTTLDHDLSYVDKTYYHQQQPLLPTQGDVKSAAASAMSSQNDKQQSNVQGIMQSIVLNKTIGLVTSVSRLDLRNIGLFVLPTQVALLTRLTMLDLSHNKLVKLPSNIDQLRNLKQLNLSHNSITHLPASIYSLTKLTHFDMSFNPITRISANMARLHHLNYLDLSNTDISSIPAELLNLSMTIIKTDHCPQLLDRSIELEQRTAHNPLSLVEVCARQIIQPILYDLMAKKKKKRELKELQKQRYKSFQQLPSHMICYLSRPKACSSCGGPYFQSFVVRYRIVQRQDESWIPVEYRLCSAHWNTEKDRILSLFSDIPSSSLPPSTEPCQLKLIPSDAMFIQ</sequence>
<gene>
    <name evidence="3" type="ORF">MAM1_0266c08935</name>
</gene>
<keyword evidence="1" id="KW-0433">Leucine-rich repeat</keyword>
<dbReference type="SMART" id="SM00369">
    <property type="entry name" value="LRR_TYP"/>
    <property type="match status" value="4"/>
</dbReference>
<evidence type="ECO:0000256" key="2">
    <source>
        <dbReference type="ARBA" id="ARBA00022737"/>
    </source>
</evidence>
<keyword evidence="2" id="KW-0677">Repeat</keyword>
<dbReference type="PANTHER" id="PTHR48051:SF1">
    <property type="entry name" value="RAS SUPPRESSOR PROTEIN 1"/>
    <property type="match status" value="1"/>
</dbReference>
<dbReference type="InterPro" id="IPR003591">
    <property type="entry name" value="Leu-rich_rpt_typical-subtyp"/>
</dbReference>
<protein>
    <submittedName>
        <fullName evidence="3">Leucine-rich repeat protein</fullName>
    </submittedName>
</protein>
<dbReference type="AlphaFoldDB" id="A0A0C9N4A2"/>
<name>A0A0C9N4A2_9FUNG</name>